<comment type="caution">
    <text evidence="1">The sequence shown here is derived from an EMBL/GenBank/DDBJ whole genome shotgun (WGS) entry which is preliminary data.</text>
</comment>
<evidence type="ECO:0000313" key="1">
    <source>
        <dbReference type="EMBL" id="CAG8882998.1"/>
    </source>
</evidence>
<proteinExistence type="predicted"/>
<evidence type="ECO:0000313" key="2">
    <source>
        <dbReference type="Proteomes" id="UP001154252"/>
    </source>
</evidence>
<accession>A0A9W4K5N1</accession>
<organism evidence="1 2">
    <name type="scientific">Penicillium egyptiacum</name>
    <dbReference type="NCBI Taxonomy" id="1303716"/>
    <lineage>
        <taxon>Eukaryota</taxon>
        <taxon>Fungi</taxon>
        <taxon>Dikarya</taxon>
        <taxon>Ascomycota</taxon>
        <taxon>Pezizomycotina</taxon>
        <taxon>Eurotiomycetes</taxon>
        <taxon>Eurotiomycetidae</taxon>
        <taxon>Eurotiales</taxon>
        <taxon>Aspergillaceae</taxon>
        <taxon>Penicillium</taxon>
    </lineage>
</organism>
<protein>
    <submittedName>
        <fullName evidence="1">Uncharacterized protein</fullName>
    </submittedName>
</protein>
<gene>
    <name evidence="1" type="ORF">PEGY_LOCUS316</name>
</gene>
<sequence length="271" mass="30559">MEVQFVQVLHVEHRPPLFKTLLFPSVVLSFSASASEPVWPSTNLDMAESTARLSLPSGPPTGPPIGTAIQPLVVFVARGAPKPTCVVELGQLKHYLRPALIELQEQFERKYGKLEGRSYCYCPLIHKSITPLEPDSDSFKSLTDILMYGRIHRCDIMFVLNHWDSITSDGPSFANIFKGFTDVKVTIRVYGTISADHVSEFHDLDAHKVSAHYQGLIRLEEQFVIDDALRYVVRVEEVRAVRIGVEESVGLMKELTGEPEEQLLERVLWML</sequence>
<dbReference type="AlphaFoldDB" id="A0A9W4K5N1"/>
<name>A0A9W4K5N1_9EURO</name>
<keyword evidence="2" id="KW-1185">Reference proteome</keyword>
<reference evidence="1" key="1">
    <citation type="submission" date="2021-07" db="EMBL/GenBank/DDBJ databases">
        <authorList>
            <person name="Branca A.L. A."/>
        </authorList>
    </citation>
    <scope>NUCLEOTIDE SEQUENCE</scope>
</reference>
<dbReference type="EMBL" id="CAJVRC010000459">
    <property type="protein sequence ID" value="CAG8882998.1"/>
    <property type="molecule type" value="Genomic_DNA"/>
</dbReference>
<dbReference type="Proteomes" id="UP001154252">
    <property type="component" value="Unassembled WGS sequence"/>
</dbReference>
<dbReference type="OrthoDB" id="4352039at2759"/>